<gene>
    <name evidence="1" type="ORF">RB653_007001</name>
</gene>
<comment type="caution">
    <text evidence="1">The sequence shown here is derived from an EMBL/GenBank/DDBJ whole genome shotgun (WGS) entry which is preliminary data.</text>
</comment>
<sequence>MAGPYYINPGQNQGGIPTWAWPRSTQVHVEVVNGGSGRVRLQAGASPDEDNDINNSNTFSRSFGGVRLNVTNIGSSRLKVWTA</sequence>
<protein>
    <submittedName>
        <fullName evidence="1">Uncharacterized protein</fullName>
    </submittedName>
</protein>
<accession>A0AAN7TL41</accession>
<organism evidence="1 2">
    <name type="scientific">Dictyostelium firmibasis</name>
    <dbReference type="NCBI Taxonomy" id="79012"/>
    <lineage>
        <taxon>Eukaryota</taxon>
        <taxon>Amoebozoa</taxon>
        <taxon>Evosea</taxon>
        <taxon>Eumycetozoa</taxon>
        <taxon>Dictyostelia</taxon>
        <taxon>Dictyosteliales</taxon>
        <taxon>Dictyosteliaceae</taxon>
        <taxon>Dictyostelium</taxon>
    </lineage>
</organism>
<keyword evidence="2" id="KW-1185">Reference proteome</keyword>
<name>A0AAN7TL41_9MYCE</name>
<reference evidence="1 2" key="1">
    <citation type="submission" date="2023-11" db="EMBL/GenBank/DDBJ databases">
        <title>Dfirmibasis_genome.</title>
        <authorList>
            <person name="Edelbroek B."/>
            <person name="Kjellin J."/>
            <person name="Jerlstrom-Hultqvist J."/>
            <person name="Soderbom F."/>
        </authorList>
    </citation>
    <scope>NUCLEOTIDE SEQUENCE [LARGE SCALE GENOMIC DNA]</scope>
    <source>
        <strain evidence="1 2">TNS-C-14</strain>
    </source>
</reference>
<evidence type="ECO:0000313" key="1">
    <source>
        <dbReference type="EMBL" id="KAK5575867.1"/>
    </source>
</evidence>
<proteinExistence type="predicted"/>
<dbReference type="EMBL" id="JAVFKY010000005">
    <property type="protein sequence ID" value="KAK5575867.1"/>
    <property type="molecule type" value="Genomic_DNA"/>
</dbReference>
<evidence type="ECO:0000313" key="2">
    <source>
        <dbReference type="Proteomes" id="UP001344447"/>
    </source>
</evidence>
<dbReference type="Proteomes" id="UP001344447">
    <property type="component" value="Unassembled WGS sequence"/>
</dbReference>
<dbReference type="AlphaFoldDB" id="A0AAN7TL41"/>